<evidence type="ECO:0000313" key="2">
    <source>
        <dbReference type="Proteomes" id="UP000054928"/>
    </source>
</evidence>
<dbReference type="AlphaFoldDB" id="A0A0P1B0U0"/>
<reference evidence="2" key="1">
    <citation type="submission" date="2014-09" db="EMBL/GenBank/DDBJ databases">
        <authorList>
            <person name="Sharma Rahul"/>
            <person name="Thines Marco"/>
        </authorList>
    </citation>
    <scope>NUCLEOTIDE SEQUENCE [LARGE SCALE GENOMIC DNA]</scope>
</reference>
<accession>A0A0P1B0U0</accession>
<protein>
    <submittedName>
        <fullName evidence="1">Uncharacterized protein</fullName>
    </submittedName>
</protein>
<dbReference type="Proteomes" id="UP000054928">
    <property type="component" value="Unassembled WGS sequence"/>
</dbReference>
<evidence type="ECO:0000313" key="1">
    <source>
        <dbReference type="EMBL" id="CEG47808.1"/>
    </source>
</evidence>
<sequence>MESVKATDVAGIDIKRWLFLSSSKEAVAVFITLEETKEWVSELRMFCEVWSE</sequence>
<dbReference type="GeneID" id="36400197"/>
<dbReference type="RefSeq" id="XP_024584177.1">
    <property type="nucleotide sequence ID" value="XM_024718816.1"/>
</dbReference>
<keyword evidence="2" id="KW-1185">Reference proteome</keyword>
<proteinExistence type="predicted"/>
<organism evidence="1 2">
    <name type="scientific">Plasmopara halstedii</name>
    <name type="common">Downy mildew of sunflower</name>
    <dbReference type="NCBI Taxonomy" id="4781"/>
    <lineage>
        <taxon>Eukaryota</taxon>
        <taxon>Sar</taxon>
        <taxon>Stramenopiles</taxon>
        <taxon>Oomycota</taxon>
        <taxon>Peronosporomycetes</taxon>
        <taxon>Peronosporales</taxon>
        <taxon>Peronosporaceae</taxon>
        <taxon>Plasmopara</taxon>
    </lineage>
</organism>
<dbReference type="EMBL" id="CCYD01002864">
    <property type="protein sequence ID" value="CEG47808.1"/>
    <property type="molecule type" value="Genomic_DNA"/>
</dbReference>
<name>A0A0P1B0U0_PLAHL</name>